<comment type="caution">
    <text evidence="1">The sequence shown here is derived from an EMBL/GenBank/DDBJ whole genome shotgun (WGS) entry which is preliminary data.</text>
</comment>
<accession>A1ZF72</accession>
<evidence type="ECO:0008006" key="3">
    <source>
        <dbReference type="Google" id="ProtNLM"/>
    </source>
</evidence>
<dbReference type="EMBL" id="AAWS01000004">
    <property type="protein sequence ID" value="EAY31174.1"/>
    <property type="molecule type" value="Genomic_DNA"/>
</dbReference>
<reference evidence="1 2" key="1">
    <citation type="submission" date="2007-01" db="EMBL/GenBank/DDBJ databases">
        <authorList>
            <person name="Haygood M."/>
            <person name="Podell S."/>
            <person name="Anderson C."/>
            <person name="Hopkinson B."/>
            <person name="Roe K."/>
            <person name="Barbeau K."/>
            <person name="Gaasterland T."/>
            <person name="Ferriera S."/>
            <person name="Johnson J."/>
            <person name="Kravitz S."/>
            <person name="Beeson K."/>
            <person name="Sutton G."/>
            <person name="Rogers Y.-H."/>
            <person name="Friedman R."/>
            <person name="Frazier M."/>
            <person name="Venter J.C."/>
        </authorList>
    </citation>
    <scope>NUCLEOTIDE SEQUENCE [LARGE SCALE GENOMIC DNA]</scope>
    <source>
        <strain evidence="1 2">ATCC 23134</strain>
    </source>
</reference>
<dbReference type="RefSeq" id="WP_002694331.1">
    <property type="nucleotide sequence ID" value="NZ_AAWS01000004.1"/>
</dbReference>
<keyword evidence="2" id="KW-1185">Reference proteome</keyword>
<protein>
    <recommendedName>
        <fullName evidence="3">STAS/SEC14 domain-containing protein</fullName>
    </recommendedName>
</protein>
<proteinExistence type="predicted"/>
<dbReference type="Proteomes" id="UP000004095">
    <property type="component" value="Unassembled WGS sequence"/>
</dbReference>
<name>A1ZF72_MICM2</name>
<organism evidence="1 2">
    <name type="scientific">Microscilla marina ATCC 23134</name>
    <dbReference type="NCBI Taxonomy" id="313606"/>
    <lineage>
        <taxon>Bacteria</taxon>
        <taxon>Pseudomonadati</taxon>
        <taxon>Bacteroidota</taxon>
        <taxon>Cytophagia</taxon>
        <taxon>Cytophagales</taxon>
        <taxon>Microscillaceae</taxon>
        <taxon>Microscilla</taxon>
    </lineage>
</organism>
<evidence type="ECO:0000313" key="2">
    <source>
        <dbReference type="Proteomes" id="UP000004095"/>
    </source>
</evidence>
<evidence type="ECO:0000313" key="1">
    <source>
        <dbReference type="EMBL" id="EAY31174.1"/>
    </source>
</evidence>
<gene>
    <name evidence="1" type="ORF">M23134_07584</name>
</gene>
<sequence length="145" mass="16741">MSITALTNTKVTEIYRSSYINADLITAEGIFIIESKGHCSSKDFRGLFQEVGQHAKKYQVDKWFLDLQTFSASPEDIDWVVEEWIPKITKAIGCKHHIAFTFPENVIYQFGFSRRLNKLFPSGCLHIMPISDKVHAVRWLQECDQ</sequence>
<dbReference type="AlphaFoldDB" id="A1ZF72"/>